<evidence type="ECO:0000313" key="2">
    <source>
        <dbReference type="EMBL" id="KAK7847522.1"/>
    </source>
</evidence>
<evidence type="ECO:0000256" key="1">
    <source>
        <dbReference type="SAM" id="MobiDB-lite"/>
    </source>
</evidence>
<protein>
    <submittedName>
        <fullName evidence="2">Uncharacterized protein</fullName>
    </submittedName>
</protein>
<evidence type="ECO:0000313" key="3">
    <source>
        <dbReference type="Proteomes" id="UP000237347"/>
    </source>
</evidence>
<name>A0AAW0L804_QUESU</name>
<dbReference type="AlphaFoldDB" id="A0AAW0L804"/>
<dbReference type="EMBL" id="PKMF04000140">
    <property type="protein sequence ID" value="KAK7847522.1"/>
    <property type="molecule type" value="Genomic_DNA"/>
</dbReference>
<reference evidence="2 3" key="1">
    <citation type="journal article" date="2018" name="Sci. Data">
        <title>The draft genome sequence of cork oak.</title>
        <authorList>
            <person name="Ramos A.M."/>
            <person name="Usie A."/>
            <person name="Barbosa P."/>
            <person name="Barros P.M."/>
            <person name="Capote T."/>
            <person name="Chaves I."/>
            <person name="Simoes F."/>
            <person name="Abreu I."/>
            <person name="Carrasquinho I."/>
            <person name="Faro C."/>
            <person name="Guimaraes J.B."/>
            <person name="Mendonca D."/>
            <person name="Nobrega F."/>
            <person name="Rodrigues L."/>
            <person name="Saibo N.J.M."/>
            <person name="Varela M.C."/>
            <person name="Egas C."/>
            <person name="Matos J."/>
            <person name="Miguel C.M."/>
            <person name="Oliveira M.M."/>
            <person name="Ricardo C.P."/>
            <person name="Goncalves S."/>
        </authorList>
    </citation>
    <scope>NUCLEOTIDE SEQUENCE [LARGE SCALE GENOMIC DNA]</scope>
    <source>
        <strain evidence="3">cv. HL8</strain>
    </source>
</reference>
<dbReference type="Proteomes" id="UP000237347">
    <property type="component" value="Unassembled WGS sequence"/>
</dbReference>
<keyword evidence="3" id="KW-1185">Reference proteome</keyword>
<feature type="region of interest" description="Disordered" evidence="1">
    <location>
        <begin position="1"/>
        <end position="24"/>
    </location>
</feature>
<gene>
    <name evidence="2" type="ORF">CFP56_006524</name>
</gene>
<organism evidence="2 3">
    <name type="scientific">Quercus suber</name>
    <name type="common">Cork oak</name>
    <dbReference type="NCBI Taxonomy" id="58331"/>
    <lineage>
        <taxon>Eukaryota</taxon>
        <taxon>Viridiplantae</taxon>
        <taxon>Streptophyta</taxon>
        <taxon>Embryophyta</taxon>
        <taxon>Tracheophyta</taxon>
        <taxon>Spermatophyta</taxon>
        <taxon>Magnoliopsida</taxon>
        <taxon>eudicotyledons</taxon>
        <taxon>Gunneridae</taxon>
        <taxon>Pentapetalae</taxon>
        <taxon>rosids</taxon>
        <taxon>fabids</taxon>
        <taxon>Fagales</taxon>
        <taxon>Fagaceae</taxon>
        <taxon>Quercus</taxon>
    </lineage>
</organism>
<comment type="caution">
    <text evidence="2">The sequence shown here is derived from an EMBL/GenBank/DDBJ whole genome shotgun (WGS) entry which is preliminary data.</text>
</comment>
<proteinExistence type="predicted"/>
<sequence>MKWGKKPRRIFGSPTKSLSESKVRRRRRCRRVPKTSPTRELYLLRELHLPFELPKQKRYFRRRQHSSAATGFLPPPADCEEAVTKAWIKVGCGNSGLSGVRDQIQAYGAELHAWGSSKTKPETEEIERTTSGIEIESLLCSTRMMLKLFSKFPCTGGWCRMSWLCPIQRMVGSHGFSVQREKFTKYDNEKCMKELEVMEGGYLDLGLTLFRVCFKS</sequence>
<accession>A0AAW0L804</accession>